<sequence length="87" mass="9560">MGRTDGSSFPYCAPPFLLSRQAVSIGVNQDSSSNRYFRETDEISLTRTTSTKGTYLSACPRHAWVLWPECGELTERSARAGGNSILV</sequence>
<evidence type="ECO:0000313" key="1">
    <source>
        <dbReference type="EMBL" id="KIL61275.1"/>
    </source>
</evidence>
<dbReference type="InParanoid" id="A0A0C2SDY9"/>
<proteinExistence type="predicted"/>
<reference evidence="1 2" key="1">
    <citation type="submission" date="2014-04" db="EMBL/GenBank/DDBJ databases">
        <title>Evolutionary Origins and Diversification of the Mycorrhizal Mutualists.</title>
        <authorList>
            <consortium name="DOE Joint Genome Institute"/>
            <consortium name="Mycorrhizal Genomics Consortium"/>
            <person name="Kohler A."/>
            <person name="Kuo A."/>
            <person name="Nagy L.G."/>
            <person name="Floudas D."/>
            <person name="Copeland A."/>
            <person name="Barry K.W."/>
            <person name="Cichocki N."/>
            <person name="Veneault-Fourrey C."/>
            <person name="LaButti K."/>
            <person name="Lindquist E.A."/>
            <person name="Lipzen A."/>
            <person name="Lundell T."/>
            <person name="Morin E."/>
            <person name="Murat C."/>
            <person name="Riley R."/>
            <person name="Ohm R."/>
            <person name="Sun H."/>
            <person name="Tunlid A."/>
            <person name="Henrissat B."/>
            <person name="Grigoriev I.V."/>
            <person name="Hibbett D.S."/>
            <person name="Martin F."/>
        </authorList>
    </citation>
    <scope>NUCLEOTIDE SEQUENCE [LARGE SCALE GENOMIC DNA]</scope>
    <source>
        <strain evidence="1 2">Koide BX008</strain>
    </source>
</reference>
<gene>
    <name evidence="1" type="ORF">M378DRAFT_859774</name>
</gene>
<keyword evidence="2" id="KW-1185">Reference proteome</keyword>
<dbReference type="EMBL" id="KN818286">
    <property type="protein sequence ID" value="KIL61275.1"/>
    <property type="molecule type" value="Genomic_DNA"/>
</dbReference>
<accession>A0A0C2SDY9</accession>
<evidence type="ECO:0000313" key="2">
    <source>
        <dbReference type="Proteomes" id="UP000054549"/>
    </source>
</evidence>
<dbReference type="AlphaFoldDB" id="A0A0C2SDY9"/>
<organism evidence="1 2">
    <name type="scientific">Amanita muscaria (strain Koide BX008)</name>
    <dbReference type="NCBI Taxonomy" id="946122"/>
    <lineage>
        <taxon>Eukaryota</taxon>
        <taxon>Fungi</taxon>
        <taxon>Dikarya</taxon>
        <taxon>Basidiomycota</taxon>
        <taxon>Agaricomycotina</taxon>
        <taxon>Agaricomycetes</taxon>
        <taxon>Agaricomycetidae</taxon>
        <taxon>Agaricales</taxon>
        <taxon>Pluteineae</taxon>
        <taxon>Amanitaceae</taxon>
        <taxon>Amanita</taxon>
    </lineage>
</organism>
<dbReference type="Proteomes" id="UP000054549">
    <property type="component" value="Unassembled WGS sequence"/>
</dbReference>
<name>A0A0C2SDY9_AMAMK</name>
<protein>
    <submittedName>
        <fullName evidence="1">Uncharacterized protein</fullName>
    </submittedName>
</protein>
<dbReference type="HOGENOM" id="CLU_2482882_0_0_1"/>